<accession>A0ABN9EIU9</accession>
<organism evidence="1 2">
    <name type="scientific">Staurois parvus</name>
    <dbReference type="NCBI Taxonomy" id="386267"/>
    <lineage>
        <taxon>Eukaryota</taxon>
        <taxon>Metazoa</taxon>
        <taxon>Chordata</taxon>
        <taxon>Craniata</taxon>
        <taxon>Vertebrata</taxon>
        <taxon>Euteleostomi</taxon>
        <taxon>Amphibia</taxon>
        <taxon>Batrachia</taxon>
        <taxon>Anura</taxon>
        <taxon>Neobatrachia</taxon>
        <taxon>Ranoidea</taxon>
        <taxon>Ranidae</taxon>
        <taxon>Staurois</taxon>
    </lineage>
</organism>
<keyword evidence="2" id="KW-1185">Reference proteome</keyword>
<evidence type="ECO:0000313" key="2">
    <source>
        <dbReference type="Proteomes" id="UP001162483"/>
    </source>
</evidence>
<comment type="caution">
    <text evidence="1">The sequence shown here is derived from an EMBL/GenBank/DDBJ whole genome shotgun (WGS) entry which is preliminary data.</text>
</comment>
<protein>
    <submittedName>
        <fullName evidence="1">Uncharacterized protein</fullName>
    </submittedName>
</protein>
<dbReference type="EMBL" id="CATNWA010015498">
    <property type="protein sequence ID" value="CAI9583907.1"/>
    <property type="molecule type" value="Genomic_DNA"/>
</dbReference>
<gene>
    <name evidence="1" type="ORF">SPARVUS_LOCUS9897172</name>
</gene>
<evidence type="ECO:0000313" key="1">
    <source>
        <dbReference type="EMBL" id="CAI9583907.1"/>
    </source>
</evidence>
<proteinExistence type="predicted"/>
<name>A0ABN9EIU9_9NEOB</name>
<reference evidence="1" key="1">
    <citation type="submission" date="2023-05" db="EMBL/GenBank/DDBJ databases">
        <authorList>
            <person name="Stuckert A."/>
        </authorList>
    </citation>
    <scope>NUCLEOTIDE SEQUENCE</scope>
</reference>
<dbReference type="Proteomes" id="UP001162483">
    <property type="component" value="Unassembled WGS sequence"/>
</dbReference>
<sequence>MISVAPAVPPVSVHQCLVSVLISASCECPSVPYQCHISVPTSAHQCHISVPI</sequence>